<dbReference type="InParanoid" id="J0WXM3"/>
<reference evidence="2" key="1">
    <citation type="journal article" date="2012" name="Science">
        <title>The Paleozoic origin of enzymatic lignin decomposition reconstructed from 31 fungal genomes.</title>
        <authorList>
            <person name="Floudas D."/>
            <person name="Binder M."/>
            <person name="Riley R."/>
            <person name="Barry K."/>
            <person name="Blanchette R.A."/>
            <person name="Henrissat B."/>
            <person name="Martinez A.T."/>
            <person name="Otillar R."/>
            <person name="Spatafora J.W."/>
            <person name="Yadav J.S."/>
            <person name="Aerts A."/>
            <person name="Benoit I."/>
            <person name="Boyd A."/>
            <person name="Carlson A."/>
            <person name="Copeland A."/>
            <person name="Coutinho P.M."/>
            <person name="de Vries R.P."/>
            <person name="Ferreira P."/>
            <person name="Findley K."/>
            <person name="Foster B."/>
            <person name="Gaskell J."/>
            <person name="Glotzer D."/>
            <person name="Gorecki P."/>
            <person name="Heitman J."/>
            <person name="Hesse C."/>
            <person name="Hori C."/>
            <person name="Igarashi K."/>
            <person name="Jurgens J.A."/>
            <person name="Kallen N."/>
            <person name="Kersten P."/>
            <person name="Kohler A."/>
            <person name="Kuees U."/>
            <person name="Kumar T.K.A."/>
            <person name="Kuo A."/>
            <person name="LaButti K."/>
            <person name="Larrondo L.F."/>
            <person name="Lindquist E."/>
            <person name="Ling A."/>
            <person name="Lombard V."/>
            <person name="Lucas S."/>
            <person name="Lundell T."/>
            <person name="Martin R."/>
            <person name="McLaughlin D.J."/>
            <person name="Morgenstern I."/>
            <person name="Morin E."/>
            <person name="Murat C."/>
            <person name="Nagy L.G."/>
            <person name="Nolan M."/>
            <person name="Ohm R.A."/>
            <person name="Patyshakuliyeva A."/>
            <person name="Rokas A."/>
            <person name="Ruiz-Duenas F.J."/>
            <person name="Sabat G."/>
            <person name="Salamov A."/>
            <person name="Samejima M."/>
            <person name="Schmutz J."/>
            <person name="Slot J.C."/>
            <person name="St John F."/>
            <person name="Stenlid J."/>
            <person name="Sun H."/>
            <person name="Sun S."/>
            <person name="Syed K."/>
            <person name="Tsang A."/>
            <person name="Wiebenga A."/>
            <person name="Young D."/>
            <person name="Pisabarro A."/>
            <person name="Eastwood D.C."/>
            <person name="Martin F."/>
            <person name="Cullen D."/>
            <person name="Grigoriev I.V."/>
            <person name="Hibbett D.S."/>
        </authorList>
    </citation>
    <scope>NUCLEOTIDE SEQUENCE [LARGE SCALE GENOMIC DNA]</scope>
    <source>
        <strain evidence="2">TFB10046</strain>
    </source>
</reference>
<dbReference type="Gene3D" id="3.80.10.10">
    <property type="entry name" value="Ribonuclease Inhibitor"/>
    <property type="match status" value="1"/>
</dbReference>
<accession>J0WXM3</accession>
<gene>
    <name evidence="1" type="ORF">AURDEDRAFT_171181</name>
</gene>
<dbReference type="EMBL" id="JH687810">
    <property type="protein sequence ID" value="EJD39732.1"/>
    <property type="molecule type" value="Genomic_DNA"/>
</dbReference>
<dbReference type="InterPro" id="IPR032675">
    <property type="entry name" value="LRR_dom_sf"/>
</dbReference>
<dbReference type="SUPFAM" id="SSF52047">
    <property type="entry name" value="RNI-like"/>
    <property type="match status" value="1"/>
</dbReference>
<evidence type="ECO:0000313" key="1">
    <source>
        <dbReference type="EMBL" id="EJD39732.1"/>
    </source>
</evidence>
<organism evidence="1 2">
    <name type="scientific">Auricularia subglabra (strain TFB-10046 / SS5)</name>
    <name type="common">White-rot fungus</name>
    <name type="synonym">Auricularia delicata (strain TFB10046)</name>
    <dbReference type="NCBI Taxonomy" id="717982"/>
    <lineage>
        <taxon>Eukaryota</taxon>
        <taxon>Fungi</taxon>
        <taxon>Dikarya</taxon>
        <taxon>Basidiomycota</taxon>
        <taxon>Agaricomycotina</taxon>
        <taxon>Agaricomycetes</taxon>
        <taxon>Auriculariales</taxon>
        <taxon>Auriculariaceae</taxon>
        <taxon>Auricularia</taxon>
    </lineage>
</organism>
<keyword evidence="2" id="KW-1185">Reference proteome</keyword>
<protein>
    <recommendedName>
        <fullName evidence="3">F-box domain-containing protein</fullName>
    </recommendedName>
</protein>
<proteinExistence type="predicted"/>
<evidence type="ECO:0008006" key="3">
    <source>
        <dbReference type="Google" id="ProtNLM"/>
    </source>
</evidence>
<name>J0WXM3_AURST</name>
<dbReference type="Proteomes" id="UP000006514">
    <property type="component" value="Unassembled WGS sequence"/>
</dbReference>
<dbReference type="KEGG" id="adl:AURDEDRAFT_171181"/>
<dbReference type="InterPro" id="IPR036047">
    <property type="entry name" value="F-box-like_dom_sf"/>
</dbReference>
<dbReference type="eggNOG" id="ENOG502RCA3">
    <property type="taxonomic scope" value="Eukaryota"/>
</dbReference>
<evidence type="ECO:0000313" key="2">
    <source>
        <dbReference type="Proteomes" id="UP000006514"/>
    </source>
</evidence>
<sequence>MAFDFDHDALHNQISRALGALPARVICAPQVEPLYDSVMRTVSRAVRDSFYRWNAVRSPLARLPLELLARCFTYPSLPDRILASHVCRSLRAAALSFPVVWSQLDFSDDVYPSKQALVLKAALTRSGQHPVRLSFHSSDATRTDWSAISAVIEQHLYHISALDWSSPTSNLRCFRPAPILEELKCDSPFVFPIDFLGGRVQKLRSLSIRDGVSFPSFCPALSTITTLTIDNLVLPRDAVGLGGLFDLCPFIQSLKLTRLSRACARLLPRRRAPRSLKEVNISTGVKDVNLIPHYLAWRTRHLQRVQISMPYIARLDLTELAEGVHTLSFALETLTVVVDGCCHYLTFKGYSRLQKSATLCNLEPALLSLRSLTIPGAVIDLLATRSLVLPSLEHLTVAIDRGRPRRDGVFGSETTLDKFAGRCPSLAVVIFDPGFLRHYHAFRREPFGESHPQHDAYVIGLKRTLHLPSAPWRAPAGVLSTRI</sequence>
<dbReference type="SUPFAM" id="SSF81383">
    <property type="entry name" value="F-box domain"/>
    <property type="match status" value="1"/>
</dbReference>
<dbReference type="AlphaFoldDB" id="J0WXM3"/>